<keyword evidence="3" id="KW-1185">Reference proteome</keyword>
<name>A0A9W6XII9_9STRA</name>
<dbReference type="Proteomes" id="UP001165121">
    <property type="component" value="Unassembled WGS sequence"/>
</dbReference>
<dbReference type="AlphaFoldDB" id="A0A9W6XII9"/>
<dbReference type="EMBL" id="BSXT01001145">
    <property type="protein sequence ID" value="GMF39243.1"/>
    <property type="molecule type" value="Genomic_DNA"/>
</dbReference>
<evidence type="ECO:0000313" key="3">
    <source>
        <dbReference type="Proteomes" id="UP001165121"/>
    </source>
</evidence>
<dbReference type="OrthoDB" id="127299at2759"/>
<sequence>MKTKISGSTTTSTQGKRSAVWKTSEMQSTTGGSEGSALLESCSNNEIDSADDGRCASDVGSDADGDETNPKPKKFYFMPAKDLDLLMEVLNVRPYAAEHGFVRERYEVVTNNLNEHWETALCARTVEERFFRLDMEFKVTDCAQEGLTTAQVNAATVEFIAKQSKHHEDEYPLLREELSFKQTKAKMEEARWKEEFEFRKHEVEANAKMWSEEFDLRRSDMELRREELELLKYQLNLPPILNPSTQAND</sequence>
<gene>
    <name evidence="2" type="ORF">Pfra01_001159200</name>
</gene>
<evidence type="ECO:0000313" key="2">
    <source>
        <dbReference type="EMBL" id="GMF39243.1"/>
    </source>
</evidence>
<proteinExistence type="predicted"/>
<evidence type="ECO:0000256" key="1">
    <source>
        <dbReference type="SAM" id="MobiDB-lite"/>
    </source>
</evidence>
<comment type="caution">
    <text evidence="2">The sequence shown here is derived from an EMBL/GenBank/DDBJ whole genome shotgun (WGS) entry which is preliminary data.</text>
</comment>
<reference evidence="2" key="1">
    <citation type="submission" date="2023-04" db="EMBL/GenBank/DDBJ databases">
        <title>Phytophthora fragariaefolia NBRC 109709.</title>
        <authorList>
            <person name="Ichikawa N."/>
            <person name="Sato H."/>
            <person name="Tonouchi N."/>
        </authorList>
    </citation>
    <scope>NUCLEOTIDE SEQUENCE</scope>
    <source>
        <strain evidence="2">NBRC 109709</strain>
    </source>
</reference>
<protein>
    <submittedName>
        <fullName evidence="2">Unnamed protein product</fullName>
    </submittedName>
</protein>
<organism evidence="2 3">
    <name type="scientific">Phytophthora fragariaefolia</name>
    <dbReference type="NCBI Taxonomy" id="1490495"/>
    <lineage>
        <taxon>Eukaryota</taxon>
        <taxon>Sar</taxon>
        <taxon>Stramenopiles</taxon>
        <taxon>Oomycota</taxon>
        <taxon>Peronosporomycetes</taxon>
        <taxon>Peronosporales</taxon>
        <taxon>Peronosporaceae</taxon>
        <taxon>Phytophthora</taxon>
    </lineage>
</organism>
<feature type="compositionally biased region" description="Low complexity" evidence="1">
    <location>
        <begin position="1"/>
        <end position="16"/>
    </location>
</feature>
<feature type="region of interest" description="Disordered" evidence="1">
    <location>
        <begin position="1"/>
        <end position="72"/>
    </location>
</feature>
<accession>A0A9W6XII9</accession>